<dbReference type="PRINTS" id="PR01958">
    <property type="entry name" value="S17BPHPHTASE"/>
</dbReference>
<dbReference type="GO" id="GO:0006094">
    <property type="term" value="P:gluconeogenesis"/>
    <property type="evidence" value="ECO:0007669"/>
    <property type="project" value="TreeGrafter"/>
</dbReference>
<keyword evidence="2" id="KW-0460">Magnesium</keyword>
<dbReference type="InterPro" id="IPR023079">
    <property type="entry name" value="SBPase"/>
</dbReference>
<dbReference type="AlphaFoldDB" id="A0A7S4HF91"/>
<sequence>MDTNFAVGSIFGIWDSPALVNVTGRQLLAAGTCMYGPRTVLTIALADRPDVCELLLVKGEWRVSNCFSGMGEGKLFAPGNLRATTDNAGFAALVAHWHDERYQLRYTGGLVADVTQLLVKGHGIFVNPASPGQRPRLRTLYEAAPMAFLIEKGGGVSSDGERSLLDVEVLAPDDRTQVALGSAGEVARFDEMVGPVSRLEAALVHS</sequence>
<organism evidence="5">
    <name type="scientific">Prymnesium polylepis</name>
    <dbReference type="NCBI Taxonomy" id="72548"/>
    <lineage>
        <taxon>Eukaryota</taxon>
        <taxon>Haptista</taxon>
        <taxon>Haptophyta</taxon>
        <taxon>Prymnesiophyceae</taxon>
        <taxon>Prymnesiales</taxon>
        <taxon>Prymnesiaceae</taxon>
        <taxon>Prymnesium</taxon>
    </lineage>
</organism>
<dbReference type="InterPro" id="IPR000146">
    <property type="entry name" value="FBPase_class-1"/>
</dbReference>
<dbReference type="GO" id="GO:0006002">
    <property type="term" value="P:fructose 6-phosphate metabolic process"/>
    <property type="evidence" value="ECO:0007669"/>
    <property type="project" value="TreeGrafter"/>
</dbReference>
<keyword evidence="1" id="KW-0479">Metal-binding</keyword>
<gene>
    <name evidence="5" type="ORF">CPOL0286_LOCUS2623</name>
</gene>
<dbReference type="EMBL" id="HBKO01005405">
    <property type="protein sequence ID" value="CAE2197269.1"/>
    <property type="molecule type" value="Transcribed_RNA"/>
</dbReference>
<proteinExistence type="predicted"/>
<feature type="domain" description="Fructose-1-6-bisphosphatase class 1 C-terminal" evidence="4">
    <location>
        <begin position="72"/>
        <end position="192"/>
    </location>
</feature>
<evidence type="ECO:0000256" key="3">
    <source>
        <dbReference type="ARBA" id="ARBA00024331"/>
    </source>
</evidence>
<comment type="pathway">
    <text evidence="3">Carbohydrate biosynthesis.</text>
</comment>
<dbReference type="GO" id="GO:0005737">
    <property type="term" value="C:cytoplasm"/>
    <property type="evidence" value="ECO:0007669"/>
    <property type="project" value="TreeGrafter"/>
</dbReference>
<dbReference type="InterPro" id="IPR044015">
    <property type="entry name" value="FBPase_C_dom"/>
</dbReference>
<dbReference type="PANTHER" id="PTHR11556:SF35">
    <property type="entry name" value="SEDOHEPTULOSE-1,7-BISPHOSPHATASE, CHLOROPLASTIC"/>
    <property type="match status" value="1"/>
</dbReference>
<dbReference type="Gene3D" id="3.40.190.80">
    <property type="match status" value="1"/>
</dbReference>
<evidence type="ECO:0000313" key="5">
    <source>
        <dbReference type="EMBL" id="CAE2197269.1"/>
    </source>
</evidence>
<dbReference type="GO" id="GO:0042132">
    <property type="term" value="F:fructose 1,6-bisphosphate 1-phosphatase activity"/>
    <property type="evidence" value="ECO:0007669"/>
    <property type="project" value="TreeGrafter"/>
</dbReference>
<evidence type="ECO:0000259" key="4">
    <source>
        <dbReference type="Pfam" id="PF18913"/>
    </source>
</evidence>
<dbReference type="Gene3D" id="3.30.540.10">
    <property type="entry name" value="Fructose-1,6-Bisphosphatase, subunit A, domain 1"/>
    <property type="match status" value="1"/>
</dbReference>
<evidence type="ECO:0000256" key="1">
    <source>
        <dbReference type="ARBA" id="ARBA00022723"/>
    </source>
</evidence>
<dbReference type="GO" id="GO:0046872">
    <property type="term" value="F:metal ion binding"/>
    <property type="evidence" value="ECO:0007669"/>
    <property type="project" value="UniProtKB-KW"/>
</dbReference>
<evidence type="ECO:0000256" key="2">
    <source>
        <dbReference type="ARBA" id="ARBA00022842"/>
    </source>
</evidence>
<dbReference type="Pfam" id="PF18913">
    <property type="entry name" value="FBPase_C"/>
    <property type="match status" value="1"/>
</dbReference>
<dbReference type="GO" id="GO:0006000">
    <property type="term" value="P:fructose metabolic process"/>
    <property type="evidence" value="ECO:0007669"/>
    <property type="project" value="TreeGrafter"/>
</dbReference>
<accession>A0A7S4HF91</accession>
<dbReference type="SUPFAM" id="SSF56655">
    <property type="entry name" value="Carbohydrate phosphatase"/>
    <property type="match status" value="1"/>
</dbReference>
<name>A0A7S4HF91_9EUKA</name>
<dbReference type="GO" id="GO:0005986">
    <property type="term" value="P:sucrose biosynthetic process"/>
    <property type="evidence" value="ECO:0007669"/>
    <property type="project" value="TreeGrafter"/>
</dbReference>
<dbReference type="PANTHER" id="PTHR11556">
    <property type="entry name" value="FRUCTOSE-1,6-BISPHOSPHATASE-RELATED"/>
    <property type="match status" value="1"/>
</dbReference>
<reference evidence="5" key="1">
    <citation type="submission" date="2021-01" db="EMBL/GenBank/DDBJ databases">
        <authorList>
            <person name="Corre E."/>
            <person name="Pelletier E."/>
            <person name="Niang G."/>
            <person name="Scheremetjew M."/>
            <person name="Finn R."/>
            <person name="Kale V."/>
            <person name="Holt S."/>
            <person name="Cochrane G."/>
            <person name="Meng A."/>
            <person name="Brown T."/>
            <person name="Cohen L."/>
        </authorList>
    </citation>
    <scope>NUCLEOTIDE SEQUENCE</scope>
    <source>
        <strain evidence="5">UIO037</strain>
    </source>
</reference>
<dbReference type="GO" id="GO:0030388">
    <property type="term" value="P:fructose 1,6-bisphosphate metabolic process"/>
    <property type="evidence" value="ECO:0007669"/>
    <property type="project" value="TreeGrafter"/>
</dbReference>
<protein>
    <recommendedName>
        <fullName evidence="4">Fructose-1-6-bisphosphatase class 1 C-terminal domain-containing protein</fullName>
    </recommendedName>
</protein>